<protein>
    <recommendedName>
        <fullName evidence="3">AbiJ-NTD3 domain-containing protein</fullName>
    </recommendedName>
</protein>
<dbReference type="Proteomes" id="UP000586918">
    <property type="component" value="Unassembled WGS sequence"/>
</dbReference>
<evidence type="ECO:0008006" key="3">
    <source>
        <dbReference type="Google" id="ProtNLM"/>
    </source>
</evidence>
<dbReference type="AlphaFoldDB" id="A0A848DGH3"/>
<sequence length="325" mass="36892">MLERQPESPRSTGLAASRADLRDAIAEVLWARESANDLAAVCVNLLGLDPPQDDNDSPMASKRRYVRQRLMSKSIPEMIDVARKVVEEYGDTDLAAVVSRFGTNGVDGDLKNLIFAADGPKPRIVLRDAINNVIEVVENREYCLVYGRPLGGNGLTWRDLVDWWTETASPAGDERARGRDLYDRLLRSLDNDAEKLIFRTYCERYGRVGFEVPALIPQVYLHYDPYTRRQLGERPGALVRQRMDFLLLFPRNVRVVIELDGVQHYADGAGRADPAQYARMVQEDRRLRLAGYEVYRIGGYELIDKVASAGMLNEFFDALLERHRS</sequence>
<proteinExistence type="predicted"/>
<keyword evidence="2" id="KW-1185">Reference proteome</keyword>
<dbReference type="RefSeq" id="WP_169411927.1">
    <property type="nucleotide sequence ID" value="NZ_JAAXKZ010000021.1"/>
</dbReference>
<comment type="caution">
    <text evidence="1">The sequence shown here is derived from an EMBL/GenBank/DDBJ whole genome shotgun (WGS) entry which is preliminary data.</text>
</comment>
<name>A0A848DGH3_9PSEU</name>
<dbReference type="EMBL" id="JAAXKZ010000021">
    <property type="protein sequence ID" value="NMH91633.1"/>
    <property type="molecule type" value="Genomic_DNA"/>
</dbReference>
<gene>
    <name evidence="1" type="ORF">HF519_08555</name>
</gene>
<organism evidence="1 2">
    <name type="scientific">Pseudonocardia bannensis</name>
    <dbReference type="NCBI Taxonomy" id="630973"/>
    <lineage>
        <taxon>Bacteria</taxon>
        <taxon>Bacillati</taxon>
        <taxon>Actinomycetota</taxon>
        <taxon>Actinomycetes</taxon>
        <taxon>Pseudonocardiales</taxon>
        <taxon>Pseudonocardiaceae</taxon>
        <taxon>Pseudonocardia</taxon>
    </lineage>
</organism>
<accession>A0A848DGH3</accession>
<evidence type="ECO:0000313" key="2">
    <source>
        <dbReference type="Proteomes" id="UP000586918"/>
    </source>
</evidence>
<evidence type="ECO:0000313" key="1">
    <source>
        <dbReference type="EMBL" id="NMH91633.1"/>
    </source>
</evidence>
<reference evidence="1 2" key="1">
    <citation type="submission" date="2020-04" db="EMBL/GenBank/DDBJ databases">
        <authorList>
            <person name="Klaysubun C."/>
            <person name="Duangmal K."/>
            <person name="Lipun K."/>
        </authorList>
    </citation>
    <scope>NUCLEOTIDE SEQUENCE [LARGE SCALE GENOMIC DNA]</scope>
    <source>
        <strain evidence="1 2">DSM 45300</strain>
    </source>
</reference>